<dbReference type="OrthoDB" id="1470350at2759"/>
<reference evidence="7 8" key="1">
    <citation type="journal article" date="2018" name="IMA Fungus">
        <title>IMA Genome-F 9: Draft genome sequence of Annulohypoxylon stygium, Aspergillus mulundensis, Berkeleyomyces basicola (syn. Thielaviopsis basicola), Ceratocystis smalleyi, two Cercospora beticola strains, Coleophoma cylindrospora, Fusarium fracticaudum, Phialophora cf. hyalina, and Morchella septimelata.</title>
        <authorList>
            <person name="Wingfield B.D."/>
            <person name="Bills G.F."/>
            <person name="Dong Y."/>
            <person name="Huang W."/>
            <person name="Nel W.J."/>
            <person name="Swalarsk-Parry B.S."/>
            <person name="Vaghefi N."/>
            <person name="Wilken P.M."/>
            <person name="An Z."/>
            <person name="de Beer Z.W."/>
            <person name="De Vos L."/>
            <person name="Chen L."/>
            <person name="Duong T.A."/>
            <person name="Gao Y."/>
            <person name="Hammerbacher A."/>
            <person name="Kikkert J.R."/>
            <person name="Li Y."/>
            <person name="Li H."/>
            <person name="Li K."/>
            <person name="Li Q."/>
            <person name="Liu X."/>
            <person name="Ma X."/>
            <person name="Naidoo K."/>
            <person name="Pethybridge S.J."/>
            <person name="Sun J."/>
            <person name="Steenkamp E.T."/>
            <person name="van der Nest M.A."/>
            <person name="van Wyk S."/>
            <person name="Wingfield M.J."/>
            <person name="Xiong C."/>
            <person name="Yue Q."/>
            <person name="Zhang X."/>
        </authorList>
    </citation>
    <scope>NUCLEOTIDE SEQUENCE [LARGE SCALE GENOMIC DNA]</scope>
    <source>
        <strain evidence="7 8">BP6252</strain>
    </source>
</reference>
<sequence length="505" mass="56879">MYITALVVILIVAAVWKLSPAPLDPQEPPSAFSKIPLIGHLIGIISYRTQWPIFTMSVFSWRIYVVTSPELVQAIHRNTKAFSFDPIFINVSQRLFKIDKATLKLMMPHPQGSPNEYEYIHSLESAMSSAMIRGPNLENMKHQALDRFSSLLENISAEEQSVKLFSWIGDHFADATATALWGPDNPISKDHSLIQNLWDFQADISLLSLAIFPSIIARKGHEGQQRLDKAFQNYYLGGHFTKASSFIQNRINSYLAQGISIDRIPNCEGAILGAGTMNSVPALFWLICFILVDERLHVALREELSSITTKIGAQTVCLNTSELGRTCPLFTSTFHEVLRFTNAEVGNRIVMEDTLLEGRWLLKKDAVIQTPSIRRHMSREIWGPDFATFNPRRFMDRKSQPKDVQKKQWQGGFTPFGGGRNFCPGRHFATAEILGVAAILLTGFEFTSKDGGVFKMPGMCKQGMAQQVKQPSKDVEVLIKRRREFEGIKWTFEVGPGTDAEYLAY</sequence>
<comment type="caution">
    <text evidence="7">The sequence shown here is derived from an EMBL/GenBank/DDBJ whole genome shotgun (WGS) entry which is preliminary data.</text>
</comment>
<evidence type="ECO:0000256" key="4">
    <source>
        <dbReference type="ARBA" id="ARBA00023004"/>
    </source>
</evidence>
<dbReference type="Proteomes" id="UP000256645">
    <property type="component" value="Unassembled WGS sequence"/>
</dbReference>
<evidence type="ECO:0008006" key="9">
    <source>
        <dbReference type="Google" id="ProtNLM"/>
    </source>
</evidence>
<dbReference type="GO" id="GO:0004497">
    <property type="term" value="F:monooxygenase activity"/>
    <property type="evidence" value="ECO:0007669"/>
    <property type="project" value="InterPro"/>
</dbReference>
<dbReference type="InterPro" id="IPR036396">
    <property type="entry name" value="Cyt_P450_sf"/>
</dbReference>
<protein>
    <recommendedName>
        <fullName evidence="9">Cytochrome P450</fullName>
    </recommendedName>
</protein>
<evidence type="ECO:0000313" key="7">
    <source>
        <dbReference type="EMBL" id="RDW79526.1"/>
    </source>
</evidence>
<dbReference type="PRINTS" id="PR00465">
    <property type="entry name" value="EP450IV"/>
</dbReference>
<keyword evidence="8" id="KW-1185">Reference proteome</keyword>
<organism evidence="7 8">
    <name type="scientific">Coleophoma cylindrospora</name>
    <dbReference type="NCBI Taxonomy" id="1849047"/>
    <lineage>
        <taxon>Eukaryota</taxon>
        <taxon>Fungi</taxon>
        <taxon>Dikarya</taxon>
        <taxon>Ascomycota</taxon>
        <taxon>Pezizomycotina</taxon>
        <taxon>Leotiomycetes</taxon>
        <taxon>Helotiales</taxon>
        <taxon>Dermateaceae</taxon>
        <taxon>Coleophoma</taxon>
    </lineage>
</organism>
<dbReference type="InterPro" id="IPR002403">
    <property type="entry name" value="Cyt_P450_E_grp-IV"/>
</dbReference>
<gene>
    <name evidence="7" type="ORF">BP6252_04164</name>
</gene>
<feature type="signal peptide" evidence="6">
    <location>
        <begin position="1"/>
        <end position="20"/>
    </location>
</feature>
<dbReference type="PANTHER" id="PTHR47582:SF1">
    <property type="entry name" value="P450, PUTATIVE (EUROFUNG)-RELATED"/>
    <property type="match status" value="1"/>
</dbReference>
<dbReference type="CDD" id="cd11040">
    <property type="entry name" value="CYP7_CYP8-like"/>
    <property type="match status" value="1"/>
</dbReference>
<feature type="binding site" description="axial binding residue" evidence="5">
    <location>
        <position position="423"/>
    </location>
    <ligand>
        <name>heme</name>
        <dbReference type="ChEBI" id="CHEBI:30413"/>
    </ligand>
    <ligandPart>
        <name>Fe</name>
        <dbReference type="ChEBI" id="CHEBI:18248"/>
    </ligandPart>
</feature>
<dbReference type="EMBL" id="PDLM01000004">
    <property type="protein sequence ID" value="RDW79526.1"/>
    <property type="molecule type" value="Genomic_DNA"/>
</dbReference>
<feature type="chain" id="PRO_5017591559" description="Cytochrome P450" evidence="6">
    <location>
        <begin position="21"/>
        <end position="505"/>
    </location>
</feature>
<evidence type="ECO:0000313" key="8">
    <source>
        <dbReference type="Proteomes" id="UP000256645"/>
    </source>
</evidence>
<dbReference type="Gene3D" id="1.10.630.10">
    <property type="entry name" value="Cytochrome P450"/>
    <property type="match status" value="1"/>
</dbReference>
<keyword evidence="6" id="KW-0732">Signal</keyword>
<dbReference type="Pfam" id="PF00067">
    <property type="entry name" value="p450"/>
    <property type="match status" value="1"/>
</dbReference>
<dbReference type="InterPro" id="IPR053007">
    <property type="entry name" value="CYP450_monoxygenase_sec-met"/>
</dbReference>
<dbReference type="InterPro" id="IPR001128">
    <property type="entry name" value="Cyt_P450"/>
</dbReference>
<dbReference type="GO" id="GO:0020037">
    <property type="term" value="F:heme binding"/>
    <property type="evidence" value="ECO:0007669"/>
    <property type="project" value="InterPro"/>
</dbReference>
<evidence type="ECO:0000256" key="5">
    <source>
        <dbReference type="PIRSR" id="PIRSR602403-1"/>
    </source>
</evidence>
<comment type="similarity">
    <text evidence="2">Belongs to the cytochrome P450 family.</text>
</comment>
<dbReference type="SUPFAM" id="SSF48264">
    <property type="entry name" value="Cytochrome P450"/>
    <property type="match status" value="1"/>
</dbReference>
<proteinExistence type="inferred from homology"/>
<evidence type="ECO:0000256" key="1">
    <source>
        <dbReference type="ARBA" id="ARBA00001971"/>
    </source>
</evidence>
<dbReference type="GO" id="GO:0005506">
    <property type="term" value="F:iron ion binding"/>
    <property type="evidence" value="ECO:0007669"/>
    <property type="project" value="InterPro"/>
</dbReference>
<evidence type="ECO:0000256" key="6">
    <source>
        <dbReference type="SAM" id="SignalP"/>
    </source>
</evidence>
<keyword evidence="3 5" id="KW-0479">Metal-binding</keyword>
<dbReference type="STRING" id="1849047.A0A3D8RZQ6"/>
<evidence type="ECO:0000256" key="3">
    <source>
        <dbReference type="ARBA" id="ARBA00022723"/>
    </source>
</evidence>
<name>A0A3D8RZQ6_9HELO</name>
<evidence type="ECO:0000256" key="2">
    <source>
        <dbReference type="ARBA" id="ARBA00010617"/>
    </source>
</evidence>
<keyword evidence="4 5" id="KW-0408">Iron</keyword>
<dbReference type="GO" id="GO:0016705">
    <property type="term" value="F:oxidoreductase activity, acting on paired donors, with incorporation or reduction of molecular oxygen"/>
    <property type="evidence" value="ECO:0007669"/>
    <property type="project" value="InterPro"/>
</dbReference>
<accession>A0A3D8RZQ6</accession>
<dbReference type="AlphaFoldDB" id="A0A3D8RZQ6"/>
<dbReference type="PANTHER" id="PTHR47582">
    <property type="entry name" value="P450, PUTATIVE (EUROFUNG)-RELATED"/>
    <property type="match status" value="1"/>
</dbReference>
<comment type="cofactor">
    <cofactor evidence="1 5">
        <name>heme</name>
        <dbReference type="ChEBI" id="CHEBI:30413"/>
    </cofactor>
</comment>
<keyword evidence="5" id="KW-0349">Heme</keyword>